<organism evidence="6">
    <name type="scientific">marine metagenome</name>
    <dbReference type="NCBI Taxonomy" id="408172"/>
    <lineage>
        <taxon>unclassified sequences</taxon>
        <taxon>metagenomes</taxon>
        <taxon>ecological metagenomes</taxon>
    </lineage>
</organism>
<dbReference type="Gene3D" id="3.40.50.10310">
    <property type="entry name" value="Creatininase"/>
    <property type="match status" value="1"/>
</dbReference>
<name>A0A382B428_9ZZZZ</name>
<comment type="cofactor">
    <cofactor evidence="1">
        <name>Zn(2+)</name>
        <dbReference type="ChEBI" id="CHEBI:29105"/>
    </cofactor>
</comment>
<accession>A0A382B428</accession>
<evidence type="ECO:0000256" key="5">
    <source>
        <dbReference type="SAM" id="MobiDB-lite"/>
    </source>
</evidence>
<dbReference type="PANTHER" id="PTHR35005">
    <property type="entry name" value="3-DEHYDRO-SCYLLO-INOSOSE HYDROLASE"/>
    <property type="match status" value="1"/>
</dbReference>
<protein>
    <recommendedName>
        <fullName evidence="7">Creatininase</fullName>
    </recommendedName>
</protein>
<dbReference type="GO" id="GO:0046872">
    <property type="term" value="F:metal ion binding"/>
    <property type="evidence" value="ECO:0007669"/>
    <property type="project" value="UniProtKB-KW"/>
</dbReference>
<keyword evidence="3" id="KW-0378">Hydrolase</keyword>
<dbReference type="InterPro" id="IPR024087">
    <property type="entry name" value="Creatininase-like_sf"/>
</dbReference>
<dbReference type="Pfam" id="PF02633">
    <property type="entry name" value="Creatininase"/>
    <property type="match status" value="1"/>
</dbReference>
<keyword evidence="2" id="KW-0479">Metal-binding</keyword>
<evidence type="ECO:0000256" key="4">
    <source>
        <dbReference type="ARBA" id="ARBA00022833"/>
    </source>
</evidence>
<feature type="compositionally biased region" description="Basic and acidic residues" evidence="5">
    <location>
        <begin position="264"/>
        <end position="277"/>
    </location>
</feature>
<dbReference type="SUPFAM" id="SSF102215">
    <property type="entry name" value="Creatininase"/>
    <property type="match status" value="1"/>
</dbReference>
<dbReference type="PANTHER" id="PTHR35005:SF1">
    <property type="entry name" value="2-AMINO-5-FORMYLAMINO-6-RIBOSYLAMINOPYRIMIDIN-4(3H)-ONE 5'-MONOPHOSPHATE DEFORMYLASE"/>
    <property type="match status" value="1"/>
</dbReference>
<evidence type="ECO:0000256" key="2">
    <source>
        <dbReference type="ARBA" id="ARBA00022723"/>
    </source>
</evidence>
<dbReference type="GO" id="GO:0009231">
    <property type="term" value="P:riboflavin biosynthetic process"/>
    <property type="evidence" value="ECO:0007669"/>
    <property type="project" value="TreeGrafter"/>
</dbReference>
<reference evidence="6" key="1">
    <citation type="submission" date="2018-05" db="EMBL/GenBank/DDBJ databases">
        <authorList>
            <person name="Lanie J.A."/>
            <person name="Ng W.-L."/>
            <person name="Kazmierczak K.M."/>
            <person name="Andrzejewski T.M."/>
            <person name="Davidsen T.M."/>
            <person name="Wayne K.J."/>
            <person name="Tettelin H."/>
            <person name="Glass J.I."/>
            <person name="Rusch D."/>
            <person name="Podicherti R."/>
            <person name="Tsui H.-C.T."/>
            <person name="Winkler M.E."/>
        </authorList>
    </citation>
    <scope>NUCLEOTIDE SEQUENCE</scope>
</reference>
<sequence>METSMAAEPWRYEKLTWPEVNQAIEAKKAVVVPVGSIEQHGPHLPLDVDVVCPRGLAEETARRIPDDVLVMPTFIHGYTAHVMDFPGTINVDWENFIKSNIDVGRSLAYHGFKKIIFLNGHGSNTPNLDLAARRVNLETDAECIACNWWHLLTVDPEFMKNWRASKFPGGCAHACELETSVYLYFDEDNVRKDKIADGEIAFHRDRSDFQWVDLFAAGPGTPVSWTASYSDSGILGQASLATKEKGEAVVRQVSTQFARLVTEFKARPKPPRGDHHAAPPSMSMPWKASGGPEISGDVHQ</sequence>
<evidence type="ECO:0000256" key="3">
    <source>
        <dbReference type="ARBA" id="ARBA00022801"/>
    </source>
</evidence>
<evidence type="ECO:0000256" key="1">
    <source>
        <dbReference type="ARBA" id="ARBA00001947"/>
    </source>
</evidence>
<dbReference type="GO" id="GO:0016811">
    <property type="term" value="F:hydrolase activity, acting on carbon-nitrogen (but not peptide) bonds, in linear amides"/>
    <property type="evidence" value="ECO:0007669"/>
    <property type="project" value="TreeGrafter"/>
</dbReference>
<dbReference type="InterPro" id="IPR003785">
    <property type="entry name" value="Creatininase/forma_Hydrolase"/>
</dbReference>
<evidence type="ECO:0008006" key="7">
    <source>
        <dbReference type="Google" id="ProtNLM"/>
    </source>
</evidence>
<gene>
    <name evidence="6" type="ORF">METZ01_LOCUS161135</name>
</gene>
<proteinExistence type="predicted"/>
<dbReference type="AlphaFoldDB" id="A0A382B428"/>
<dbReference type="EMBL" id="UINC01028022">
    <property type="protein sequence ID" value="SVB08281.1"/>
    <property type="molecule type" value="Genomic_DNA"/>
</dbReference>
<evidence type="ECO:0000313" key="6">
    <source>
        <dbReference type="EMBL" id="SVB08281.1"/>
    </source>
</evidence>
<feature type="region of interest" description="Disordered" evidence="5">
    <location>
        <begin position="264"/>
        <end position="300"/>
    </location>
</feature>
<keyword evidence="4" id="KW-0862">Zinc</keyword>